<dbReference type="PANTHER" id="PTHR48267">
    <property type="entry name" value="CUPREDOXIN SUPERFAMILY PROTEIN"/>
    <property type="match status" value="1"/>
</dbReference>
<dbReference type="InterPro" id="IPR006311">
    <property type="entry name" value="TAT_signal"/>
</dbReference>
<name>A0A6B8KA77_9HYPH</name>
<evidence type="ECO:0000256" key="3">
    <source>
        <dbReference type="ARBA" id="ARBA00023002"/>
    </source>
</evidence>
<evidence type="ECO:0000256" key="6">
    <source>
        <dbReference type="ARBA" id="ARBA00042896"/>
    </source>
</evidence>
<dbReference type="InterPro" id="IPR033138">
    <property type="entry name" value="Cu_oxidase_CS"/>
</dbReference>
<dbReference type="CDD" id="cd13852">
    <property type="entry name" value="CuRO_1_McoP_like"/>
    <property type="match status" value="1"/>
</dbReference>
<dbReference type="RefSeq" id="WP_136495287.1">
    <property type="nucleotide sequence ID" value="NZ_CP046052.1"/>
</dbReference>
<dbReference type="InterPro" id="IPR045087">
    <property type="entry name" value="Cu-oxidase_fam"/>
</dbReference>
<keyword evidence="2" id="KW-0479">Metal-binding</keyword>
<gene>
    <name evidence="11" type="ORF">H2LOC_004435</name>
</gene>
<proteinExistence type="predicted"/>
<accession>A0A6B8KA77</accession>
<evidence type="ECO:0000259" key="9">
    <source>
        <dbReference type="Pfam" id="PF07731"/>
    </source>
</evidence>
<dbReference type="Pfam" id="PF07731">
    <property type="entry name" value="Cu-oxidase_2"/>
    <property type="match status" value="1"/>
</dbReference>
<organism evidence="11 12">
    <name type="scientific">Methylocystis heyeri</name>
    <dbReference type="NCBI Taxonomy" id="391905"/>
    <lineage>
        <taxon>Bacteria</taxon>
        <taxon>Pseudomonadati</taxon>
        <taxon>Pseudomonadota</taxon>
        <taxon>Alphaproteobacteria</taxon>
        <taxon>Hyphomicrobiales</taxon>
        <taxon>Methylocystaceae</taxon>
        <taxon>Methylocystis</taxon>
    </lineage>
</organism>
<sequence>MPKTTFFSRRELLSGAAGVCASLAVPGVGRADMAMKKIPPRQASESFRPDVDLELVARPGSAPILPGPETKVWRYDATLLTGPENTLTPLANSYLGPVLRFSRGQKIRIRLRNELPERHITHWHGLHVPEAMDGHPDYAFDPGETYVYEFEMLNRAGMNLYHPHPHEATATQVYRGLAGAIIVDDEEERALGLPSGEFELPLVIQDRTLDDANQLIYGGGMHMSMFGFYGRRILVNGRADARFDVASRAYRLRVLNASNARVYKLAWDDGAPVTVLGVDGGLLEAPETRPYVMLAPGERLDIWADFSGRPIGSTLTLRSARFYGALPRMAERMMGGAMMEQGLAPGGDYPIAVFNVARAADVGAVLPKSLAKLLPRRRLEEAANADNPAAIKISEAPMNMLLNGRAYGDDIQPGERFPVDSLQLIDIFHDHGAGAMGGMGTMGNCGMGGMRGMGMGGMGMGGGGGMGGMMGGGCGMMFSMPHPIHLHGQQFQIVSRSFEGDDEAYASLREGFVDSGLKDTVLVFPGEKLRILKPFGDFKGRFMFHCHILEHEDMGMMRQFLVE</sequence>
<dbReference type="InterPro" id="IPR002355">
    <property type="entry name" value="Cu_oxidase_Cu_BS"/>
</dbReference>
<feature type="domain" description="Plastocyanin-like" evidence="10">
    <location>
        <begin position="77"/>
        <end position="187"/>
    </location>
</feature>
<dbReference type="PROSITE" id="PS51318">
    <property type="entry name" value="TAT"/>
    <property type="match status" value="1"/>
</dbReference>
<dbReference type="GO" id="GO:0016491">
    <property type="term" value="F:oxidoreductase activity"/>
    <property type="evidence" value="ECO:0007669"/>
    <property type="project" value="UniProtKB-KW"/>
</dbReference>
<keyword evidence="3" id="KW-0560">Oxidoreductase</keyword>
<comment type="catalytic activity">
    <reaction evidence="8">
        <text>4 Cu(+) + O2 + 4 H(+) = 4 Cu(2+) + 2 H2O</text>
        <dbReference type="Rhea" id="RHEA:30083"/>
        <dbReference type="ChEBI" id="CHEBI:15377"/>
        <dbReference type="ChEBI" id="CHEBI:15378"/>
        <dbReference type="ChEBI" id="CHEBI:15379"/>
        <dbReference type="ChEBI" id="CHEBI:29036"/>
        <dbReference type="ChEBI" id="CHEBI:49552"/>
        <dbReference type="EC" id="1.16.3.4"/>
    </reaction>
    <physiologicalReaction direction="left-to-right" evidence="8">
        <dbReference type="Rhea" id="RHEA:30084"/>
    </physiologicalReaction>
</comment>
<dbReference type="EC" id="1.16.3.4" evidence="4"/>
<dbReference type="InterPro" id="IPR011707">
    <property type="entry name" value="Cu-oxidase-like_N"/>
</dbReference>
<evidence type="ECO:0000256" key="2">
    <source>
        <dbReference type="ARBA" id="ARBA00022723"/>
    </source>
</evidence>
<protein>
    <recommendedName>
        <fullName evidence="5">Multicopper oxidase CueO</fullName>
        <ecNumber evidence="4">1.16.3.4</ecNumber>
    </recommendedName>
    <alternativeName>
        <fullName evidence="6">Copper efflux oxidase</fullName>
    </alternativeName>
    <alternativeName>
        <fullName evidence="7">Cuprous oxidase</fullName>
    </alternativeName>
</protein>
<evidence type="ECO:0000256" key="4">
    <source>
        <dbReference type="ARBA" id="ARBA00038978"/>
    </source>
</evidence>
<evidence type="ECO:0000256" key="8">
    <source>
        <dbReference type="ARBA" id="ARBA00048092"/>
    </source>
</evidence>
<comment type="subunit">
    <text evidence="1">Monomer.</text>
</comment>
<reference evidence="11 12" key="1">
    <citation type="submission" date="2019-11" db="EMBL/GenBank/DDBJ databases">
        <title>The genome sequence of Methylocystis heyeri.</title>
        <authorList>
            <person name="Oshkin I.Y."/>
            <person name="Miroshnikov K."/>
            <person name="Dedysh S.N."/>
        </authorList>
    </citation>
    <scope>NUCLEOTIDE SEQUENCE [LARGE SCALE GENOMIC DNA]</scope>
    <source>
        <strain evidence="11 12">H2</strain>
    </source>
</reference>
<dbReference type="OrthoDB" id="9757546at2"/>
<evidence type="ECO:0000313" key="11">
    <source>
        <dbReference type="EMBL" id="QGM44996.1"/>
    </source>
</evidence>
<evidence type="ECO:0000313" key="12">
    <source>
        <dbReference type="Proteomes" id="UP000309061"/>
    </source>
</evidence>
<evidence type="ECO:0000256" key="5">
    <source>
        <dbReference type="ARBA" id="ARBA00041027"/>
    </source>
</evidence>
<dbReference type="Pfam" id="PF07732">
    <property type="entry name" value="Cu-oxidase_3"/>
    <property type="match status" value="1"/>
</dbReference>
<dbReference type="PROSITE" id="PS00079">
    <property type="entry name" value="MULTICOPPER_OXIDASE1"/>
    <property type="match status" value="1"/>
</dbReference>
<dbReference type="PROSITE" id="PS00080">
    <property type="entry name" value="MULTICOPPER_OXIDASE2"/>
    <property type="match status" value="1"/>
</dbReference>
<dbReference type="InterPro" id="IPR011706">
    <property type="entry name" value="Cu-oxidase_C"/>
</dbReference>
<dbReference type="SUPFAM" id="SSF49503">
    <property type="entry name" value="Cupredoxins"/>
    <property type="match status" value="3"/>
</dbReference>
<evidence type="ECO:0000256" key="7">
    <source>
        <dbReference type="ARBA" id="ARBA00043090"/>
    </source>
</evidence>
<dbReference type="InterPro" id="IPR008972">
    <property type="entry name" value="Cupredoxin"/>
</dbReference>
<evidence type="ECO:0000256" key="1">
    <source>
        <dbReference type="ARBA" id="ARBA00011245"/>
    </source>
</evidence>
<keyword evidence="12" id="KW-1185">Reference proteome</keyword>
<evidence type="ECO:0000259" key="10">
    <source>
        <dbReference type="Pfam" id="PF07732"/>
    </source>
</evidence>
<dbReference type="PANTHER" id="PTHR48267:SF1">
    <property type="entry name" value="BILIRUBIN OXIDASE"/>
    <property type="match status" value="1"/>
</dbReference>
<dbReference type="Gene3D" id="2.60.40.420">
    <property type="entry name" value="Cupredoxins - blue copper proteins"/>
    <property type="match status" value="3"/>
</dbReference>
<dbReference type="AlphaFoldDB" id="A0A6B8KA77"/>
<dbReference type="EMBL" id="CP046052">
    <property type="protein sequence ID" value="QGM44996.1"/>
    <property type="molecule type" value="Genomic_DNA"/>
</dbReference>
<dbReference type="GO" id="GO:0005507">
    <property type="term" value="F:copper ion binding"/>
    <property type="evidence" value="ECO:0007669"/>
    <property type="project" value="InterPro"/>
</dbReference>
<dbReference type="KEGG" id="mhey:H2LOC_004435"/>
<feature type="domain" description="Plastocyanin-like" evidence="9">
    <location>
        <begin position="479"/>
        <end position="563"/>
    </location>
</feature>
<dbReference type="CDD" id="cd13879">
    <property type="entry name" value="CuRO_2_McoP_like"/>
    <property type="match status" value="1"/>
</dbReference>
<dbReference type="Proteomes" id="UP000309061">
    <property type="component" value="Chromosome"/>
</dbReference>